<feature type="region of interest" description="Disordered" evidence="1">
    <location>
        <begin position="254"/>
        <end position="283"/>
    </location>
</feature>
<feature type="region of interest" description="Disordered" evidence="1">
    <location>
        <begin position="112"/>
        <end position="134"/>
    </location>
</feature>
<name>A0A9P8PT44_9ASCO</name>
<evidence type="ECO:0000256" key="1">
    <source>
        <dbReference type="SAM" id="MobiDB-lite"/>
    </source>
</evidence>
<evidence type="ECO:0000313" key="3">
    <source>
        <dbReference type="Proteomes" id="UP000788993"/>
    </source>
</evidence>
<organism evidence="2 3">
    <name type="scientific">Ogataea polymorpha</name>
    <dbReference type="NCBI Taxonomy" id="460523"/>
    <lineage>
        <taxon>Eukaryota</taxon>
        <taxon>Fungi</taxon>
        <taxon>Dikarya</taxon>
        <taxon>Ascomycota</taxon>
        <taxon>Saccharomycotina</taxon>
        <taxon>Pichiomycetes</taxon>
        <taxon>Pichiales</taxon>
        <taxon>Pichiaceae</taxon>
        <taxon>Ogataea</taxon>
    </lineage>
</organism>
<feature type="compositionally biased region" description="Basic and acidic residues" evidence="1">
    <location>
        <begin position="61"/>
        <end position="81"/>
    </location>
</feature>
<dbReference type="Proteomes" id="UP000788993">
    <property type="component" value="Unassembled WGS sequence"/>
</dbReference>
<evidence type="ECO:0000313" key="2">
    <source>
        <dbReference type="EMBL" id="KAH3677938.1"/>
    </source>
</evidence>
<reference evidence="2" key="1">
    <citation type="journal article" date="2021" name="Open Biol.">
        <title>Shared evolutionary footprints suggest mitochondrial oxidative damage underlies multiple complex I losses in fungi.</title>
        <authorList>
            <person name="Schikora-Tamarit M.A."/>
            <person name="Marcet-Houben M."/>
            <person name="Nosek J."/>
            <person name="Gabaldon T."/>
        </authorList>
    </citation>
    <scope>NUCLEOTIDE SEQUENCE</scope>
    <source>
        <strain evidence="2">NCAIM Y.01608</strain>
    </source>
</reference>
<sequence>MVLLDATRSRVVDKQQNLRTPVLDVVLAQFQEILAHLVVNERLRHVSPLFWGRDVVDEQDEGHQHDEDERRRNAVDDEHGCSRRQCAHEGGGCAKIAEAGPEIGSRAEFQEEAGHVGDNKRHEEGHGDERGDLVDVGKQKQLAQQPREEDASQKHSAVHKLEPVVCGQQFPHNAGLAVEIVQQRLNQAGHVQCRVQHLANVEDDAYGAAKFHPQTATDHIVRPAALDGPVGGDGAHRQRCEKINAVAHNQQQQRAQNAHLAQNKAESQEHQYRQHVEDRGKRDPVHRVELVGLFFRAGVRDRPVFGMEAAEIRH</sequence>
<dbReference type="AlphaFoldDB" id="A0A9P8PT44"/>
<feature type="compositionally biased region" description="Low complexity" evidence="1">
    <location>
        <begin position="254"/>
        <end position="263"/>
    </location>
</feature>
<gene>
    <name evidence="2" type="ORF">OGATHE_000593</name>
</gene>
<comment type="caution">
    <text evidence="2">The sequence shown here is derived from an EMBL/GenBank/DDBJ whole genome shotgun (WGS) entry which is preliminary data.</text>
</comment>
<protein>
    <submittedName>
        <fullName evidence="2">Uncharacterized protein</fullName>
    </submittedName>
</protein>
<reference evidence="2" key="2">
    <citation type="submission" date="2021-01" db="EMBL/GenBank/DDBJ databases">
        <authorList>
            <person name="Schikora-Tamarit M.A."/>
        </authorList>
    </citation>
    <scope>NUCLEOTIDE SEQUENCE</scope>
    <source>
        <strain evidence="2">NCAIM Y.01608</strain>
    </source>
</reference>
<feature type="region of interest" description="Disordered" evidence="1">
    <location>
        <begin position="59"/>
        <end position="87"/>
    </location>
</feature>
<keyword evidence="3" id="KW-1185">Reference proteome</keyword>
<feature type="compositionally biased region" description="Basic and acidic residues" evidence="1">
    <location>
        <begin position="266"/>
        <end position="283"/>
    </location>
</feature>
<dbReference type="EMBL" id="JAEUBD010000095">
    <property type="protein sequence ID" value="KAH3677938.1"/>
    <property type="molecule type" value="Genomic_DNA"/>
</dbReference>
<proteinExistence type="predicted"/>
<accession>A0A9P8PT44</accession>